<sequence length="182" mass="19452">MLCYWVLLLIGVLSRSAAATPLVERETFVLYQTDAYGGEHQGQPFDDKPLLGDKLLVVTNVTLRGAKRVDAISFYYNSVSDGSPSVTHGGGGGELHNLDLQTGDYVKNIEVCVGSLGENDSRIFYAKVTAAGGASIEAGVRQPPSSCHVLAPDEERAVVGGYGRSAEELDRFGVWTRSLSGK</sequence>
<comment type="caution">
    <text evidence="3">The sequence shown here is derived from an EMBL/GenBank/DDBJ whole genome shotgun (WGS) entry which is preliminary data.</text>
</comment>
<feature type="domain" description="Jacalin-type lectin" evidence="2">
    <location>
        <begin position="35"/>
        <end position="174"/>
    </location>
</feature>
<dbReference type="GO" id="GO:0004527">
    <property type="term" value="F:exonuclease activity"/>
    <property type="evidence" value="ECO:0007669"/>
    <property type="project" value="UniProtKB-KW"/>
</dbReference>
<dbReference type="Proteomes" id="UP000030108">
    <property type="component" value="Unassembled WGS sequence"/>
</dbReference>
<dbReference type="InterPro" id="IPR001229">
    <property type="entry name" value="Jacalin-like_lectin_dom"/>
</dbReference>
<keyword evidence="1" id="KW-0732">Signal</keyword>
<dbReference type="GO" id="GO:0004519">
    <property type="term" value="F:endonuclease activity"/>
    <property type="evidence" value="ECO:0007669"/>
    <property type="project" value="UniProtKB-KW"/>
</dbReference>
<dbReference type="Gene3D" id="2.100.10.30">
    <property type="entry name" value="Jacalin-like lectin domain"/>
    <property type="match status" value="1"/>
</dbReference>
<keyword evidence="3" id="KW-0255">Endonuclease</keyword>
<reference evidence="4" key="1">
    <citation type="journal article" date="2014" name="Genome Announc.">
        <title>Draft genome sequence of the plant-pathogenic soil fungus Rhizoctonia solani anastomosis group 3 strain Rhs1AP.</title>
        <authorList>
            <person name="Cubeta M.A."/>
            <person name="Thomas E."/>
            <person name="Dean R.A."/>
            <person name="Jabaji S."/>
            <person name="Neate S.M."/>
            <person name="Tavantzis S."/>
            <person name="Toda T."/>
            <person name="Vilgalys R."/>
            <person name="Bharathan N."/>
            <person name="Fedorova-Abrams N."/>
            <person name="Pakala S.B."/>
            <person name="Pakala S.M."/>
            <person name="Zafar N."/>
            <person name="Joardar V."/>
            <person name="Losada L."/>
            <person name="Nierman W.C."/>
        </authorList>
    </citation>
    <scope>NUCLEOTIDE SEQUENCE [LARGE SCALE GENOMIC DNA]</scope>
    <source>
        <strain evidence="4">AG-3</strain>
    </source>
</reference>
<evidence type="ECO:0000256" key="1">
    <source>
        <dbReference type="SAM" id="SignalP"/>
    </source>
</evidence>
<proteinExistence type="predicted"/>
<keyword evidence="3" id="KW-0269">Exonuclease</keyword>
<name>X8J2I0_9AGAM</name>
<dbReference type="InterPro" id="IPR036404">
    <property type="entry name" value="Jacalin-like_lectin_dom_sf"/>
</dbReference>
<dbReference type="SUPFAM" id="SSF51101">
    <property type="entry name" value="Mannose-binding lectins"/>
    <property type="match status" value="1"/>
</dbReference>
<gene>
    <name evidence="3" type="ORF">RSOL_184300</name>
</gene>
<dbReference type="AlphaFoldDB" id="X8J2I0"/>
<keyword evidence="3" id="KW-0540">Nuclease</keyword>
<feature type="signal peptide" evidence="1">
    <location>
        <begin position="1"/>
        <end position="18"/>
    </location>
</feature>
<feature type="non-terminal residue" evidence="3">
    <location>
        <position position="182"/>
    </location>
</feature>
<dbReference type="EMBL" id="JATN01000322">
    <property type="protein sequence ID" value="EUC56523.1"/>
    <property type="molecule type" value="Genomic_DNA"/>
</dbReference>
<accession>X8J2I0</accession>
<feature type="chain" id="PRO_5004986345" evidence="1">
    <location>
        <begin position="19"/>
        <end position="182"/>
    </location>
</feature>
<evidence type="ECO:0000259" key="2">
    <source>
        <dbReference type="Pfam" id="PF01419"/>
    </source>
</evidence>
<protein>
    <submittedName>
        <fullName evidence="3">Endonuclease/exonuclease/phosphatase family protein, putative</fullName>
    </submittedName>
</protein>
<dbReference type="Pfam" id="PF01419">
    <property type="entry name" value="Jacalin"/>
    <property type="match status" value="1"/>
</dbReference>
<organism evidence="3 4">
    <name type="scientific">Rhizoctonia solani AG-3 Rhs1AP</name>
    <dbReference type="NCBI Taxonomy" id="1086054"/>
    <lineage>
        <taxon>Eukaryota</taxon>
        <taxon>Fungi</taxon>
        <taxon>Dikarya</taxon>
        <taxon>Basidiomycota</taxon>
        <taxon>Agaricomycotina</taxon>
        <taxon>Agaricomycetes</taxon>
        <taxon>Cantharellales</taxon>
        <taxon>Ceratobasidiaceae</taxon>
        <taxon>Rhizoctonia</taxon>
    </lineage>
</organism>
<keyword evidence="3" id="KW-0378">Hydrolase</keyword>
<evidence type="ECO:0000313" key="3">
    <source>
        <dbReference type="EMBL" id="EUC56523.1"/>
    </source>
</evidence>
<evidence type="ECO:0000313" key="4">
    <source>
        <dbReference type="Proteomes" id="UP000030108"/>
    </source>
</evidence>